<evidence type="ECO:0000256" key="6">
    <source>
        <dbReference type="ARBA" id="ARBA00023235"/>
    </source>
</evidence>
<keyword evidence="13" id="KW-1185">Reference proteome</keyword>
<dbReference type="OrthoDB" id="9779408at2"/>
<dbReference type="PIRSF" id="PIRSF005096">
    <property type="entry name" value="GALM"/>
    <property type="match status" value="1"/>
</dbReference>
<dbReference type="EMBL" id="CP003359">
    <property type="protein sequence ID" value="AGB41672.1"/>
    <property type="molecule type" value="Genomic_DNA"/>
</dbReference>
<feature type="binding site" evidence="10">
    <location>
        <position position="246"/>
    </location>
    <ligand>
        <name>beta-D-galactose</name>
        <dbReference type="ChEBI" id="CHEBI:27667"/>
    </ligand>
</feature>
<dbReference type="Pfam" id="PF01263">
    <property type="entry name" value="Aldose_epim"/>
    <property type="match status" value="1"/>
</dbReference>
<keyword evidence="6 8" id="KW-0413">Isomerase</keyword>
<evidence type="ECO:0000313" key="13">
    <source>
        <dbReference type="Proteomes" id="UP000010880"/>
    </source>
</evidence>
<evidence type="ECO:0000256" key="1">
    <source>
        <dbReference type="ARBA" id="ARBA00001614"/>
    </source>
</evidence>
<name>L0K8Q8_HALHC</name>
<proteinExistence type="inferred from homology"/>
<dbReference type="UniPathway" id="UPA00242"/>
<evidence type="ECO:0000256" key="8">
    <source>
        <dbReference type="PIRNR" id="PIRNR005096"/>
    </source>
</evidence>
<gene>
    <name evidence="12" type="ordered locus">Halha_1735</name>
</gene>
<evidence type="ECO:0000256" key="9">
    <source>
        <dbReference type="PIRSR" id="PIRSR005096-1"/>
    </source>
</evidence>
<dbReference type="CDD" id="cd09019">
    <property type="entry name" value="galactose_mutarotase_like"/>
    <property type="match status" value="1"/>
</dbReference>
<protein>
    <recommendedName>
        <fullName evidence="5 8">Aldose 1-epimerase</fullName>
        <ecNumber evidence="4 8">5.1.3.3</ecNumber>
    </recommendedName>
</protein>
<dbReference type="GO" id="GO:0030246">
    <property type="term" value="F:carbohydrate binding"/>
    <property type="evidence" value="ECO:0007669"/>
    <property type="project" value="InterPro"/>
</dbReference>
<dbReference type="Proteomes" id="UP000010880">
    <property type="component" value="Chromosome"/>
</dbReference>
<dbReference type="NCBIfam" id="NF008277">
    <property type="entry name" value="PRK11055.1"/>
    <property type="match status" value="1"/>
</dbReference>
<dbReference type="STRING" id="748449.Halha_1735"/>
<evidence type="ECO:0000256" key="5">
    <source>
        <dbReference type="ARBA" id="ARBA00014165"/>
    </source>
</evidence>
<feature type="active site" description="Proton donor" evidence="9">
    <location>
        <position position="174"/>
    </location>
</feature>
<comment type="pathway">
    <text evidence="2 8">Carbohydrate metabolism; hexose metabolism.</text>
</comment>
<dbReference type="InterPro" id="IPR014718">
    <property type="entry name" value="GH-type_carb-bd"/>
</dbReference>
<dbReference type="InterPro" id="IPR011013">
    <property type="entry name" value="Gal_mutarotase_sf_dom"/>
</dbReference>
<evidence type="ECO:0000256" key="10">
    <source>
        <dbReference type="PIRSR" id="PIRSR005096-2"/>
    </source>
</evidence>
<dbReference type="InterPro" id="IPR047215">
    <property type="entry name" value="Galactose_mutarotase-like"/>
</dbReference>
<dbReference type="KEGG" id="hhl:Halha_1735"/>
<dbReference type="GO" id="GO:0006006">
    <property type="term" value="P:glucose metabolic process"/>
    <property type="evidence" value="ECO:0007669"/>
    <property type="project" value="TreeGrafter"/>
</dbReference>
<dbReference type="InterPro" id="IPR015443">
    <property type="entry name" value="Aldose_1-epimerase"/>
</dbReference>
<feature type="binding site" evidence="11">
    <location>
        <begin position="174"/>
        <end position="176"/>
    </location>
    <ligand>
        <name>beta-D-galactose</name>
        <dbReference type="ChEBI" id="CHEBI:27667"/>
    </ligand>
</feature>
<evidence type="ECO:0000256" key="7">
    <source>
        <dbReference type="ARBA" id="ARBA00023277"/>
    </source>
</evidence>
<evidence type="ECO:0000256" key="3">
    <source>
        <dbReference type="ARBA" id="ARBA00006206"/>
    </source>
</evidence>
<dbReference type="PANTHER" id="PTHR10091">
    <property type="entry name" value="ALDOSE-1-EPIMERASE"/>
    <property type="match status" value="1"/>
</dbReference>
<evidence type="ECO:0000256" key="11">
    <source>
        <dbReference type="PIRSR" id="PIRSR005096-3"/>
    </source>
</evidence>
<dbReference type="HOGENOM" id="CLU_031753_1_1_9"/>
<evidence type="ECO:0000256" key="4">
    <source>
        <dbReference type="ARBA" id="ARBA00013185"/>
    </source>
</evidence>
<dbReference type="eggNOG" id="COG2017">
    <property type="taxonomic scope" value="Bacteria"/>
</dbReference>
<dbReference type="PROSITE" id="PS00545">
    <property type="entry name" value="ALDOSE_1_EPIMERASE"/>
    <property type="match status" value="1"/>
</dbReference>
<dbReference type="SUPFAM" id="SSF74650">
    <property type="entry name" value="Galactose mutarotase-like"/>
    <property type="match status" value="1"/>
</dbReference>
<dbReference type="PATRIC" id="fig|748449.3.peg.1688"/>
<evidence type="ECO:0000256" key="2">
    <source>
        <dbReference type="ARBA" id="ARBA00005028"/>
    </source>
</evidence>
<dbReference type="EC" id="5.1.3.3" evidence="4 8"/>
<dbReference type="Gene3D" id="2.70.98.10">
    <property type="match status" value="1"/>
</dbReference>
<comment type="similarity">
    <text evidence="3 8">Belongs to the aldose epimerase family.</text>
</comment>
<keyword evidence="7 8" id="KW-0119">Carbohydrate metabolism</keyword>
<dbReference type="PANTHER" id="PTHR10091:SF0">
    <property type="entry name" value="GALACTOSE MUTAROTASE"/>
    <property type="match status" value="1"/>
</dbReference>
<reference evidence="13" key="1">
    <citation type="submission" date="2012-02" db="EMBL/GenBank/DDBJ databases">
        <title>The complete genome of Halobacteroides halobius DSM 5150.</title>
        <authorList>
            <person name="Lucas S."/>
            <person name="Copeland A."/>
            <person name="Lapidus A."/>
            <person name="Glavina del Rio T."/>
            <person name="Dalin E."/>
            <person name="Tice H."/>
            <person name="Bruce D."/>
            <person name="Goodwin L."/>
            <person name="Pitluck S."/>
            <person name="Peters L."/>
            <person name="Mikhailova N."/>
            <person name="Gu W."/>
            <person name="Kyrpides N."/>
            <person name="Mavromatis K."/>
            <person name="Ivanova N."/>
            <person name="Brettin T."/>
            <person name="Detter J.C."/>
            <person name="Han C."/>
            <person name="Larimer F."/>
            <person name="Land M."/>
            <person name="Hauser L."/>
            <person name="Markowitz V."/>
            <person name="Cheng J.-F."/>
            <person name="Hugenholtz P."/>
            <person name="Woyke T."/>
            <person name="Wu D."/>
            <person name="Tindall B."/>
            <person name="Pomrenke H."/>
            <person name="Brambilla E."/>
            <person name="Klenk H.-P."/>
            <person name="Eisen J.A."/>
        </authorList>
    </citation>
    <scope>NUCLEOTIDE SEQUENCE [LARGE SCALE GENOMIC DNA]</scope>
    <source>
        <strain evidence="13">ATCC 35273 / DSM 5150 / MD-1</strain>
    </source>
</reference>
<comment type="catalytic activity">
    <reaction evidence="1 8">
        <text>alpha-D-glucose = beta-D-glucose</text>
        <dbReference type="Rhea" id="RHEA:10264"/>
        <dbReference type="ChEBI" id="CHEBI:15903"/>
        <dbReference type="ChEBI" id="CHEBI:17925"/>
        <dbReference type="EC" id="5.1.3.3"/>
    </reaction>
</comment>
<organism evidence="12 13">
    <name type="scientific">Halobacteroides halobius (strain ATCC 35273 / DSM 5150 / MD-1)</name>
    <dbReference type="NCBI Taxonomy" id="748449"/>
    <lineage>
        <taxon>Bacteria</taxon>
        <taxon>Bacillati</taxon>
        <taxon>Bacillota</taxon>
        <taxon>Clostridia</taxon>
        <taxon>Halanaerobiales</taxon>
        <taxon>Halobacteroidaceae</taxon>
        <taxon>Halobacteroides</taxon>
    </lineage>
</organism>
<dbReference type="AlphaFoldDB" id="L0K8Q8"/>
<dbReference type="GO" id="GO:0033499">
    <property type="term" value="P:galactose catabolic process via UDP-galactose, Leloir pathway"/>
    <property type="evidence" value="ECO:0007669"/>
    <property type="project" value="TreeGrafter"/>
</dbReference>
<dbReference type="InterPro" id="IPR018052">
    <property type="entry name" value="Ald1_epimerase_CS"/>
</dbReference>
<dbReference type="RefSeq" id="WP_015327388.1">
    <property type="nucleotide sequence ID" value="NC_019978.1"/>
</dbReference>
<dbReference type="GO" id="GO:0004034">
    <property type="term" value="F:aldose 1-epimerase activity"/>
    <property type="evidence" value="ECO:0007669"/>
    <property type="project" value="UniProtKB-EC"/>
</dbReference>
<accession>L0K8Q8</accession>
<sequence length="331" mass="37555">MKIEKQDFGKLKSGQEVTKYLLSNENLQVNVINYGGIITEIYAPDQAGNKENIVLGFDNIEDYEEKSPYFGAIIGRHAGRIGNAEFTLNGKNYKLAQNENKNNLHGGPTGLDKRIWDVKEVETGIELTYFSSHLEEGFPANVEFTVRYLLEDNELIIEYQAKPDRETIINLTNHTYFNLSGTVGTDILEHKLMIEAEEFIALDEESIPTGELRTVAGTPFDFREFKEIGLEIDADDKQLEFTGGYDHPFVLKEKKKGIMLKEEESGRALDISTDQPVVVFYAGNQLEAGRLALCLETQDYPNAINADNFPTKTYTPDNIYQAKTKYRFYVD</sequence>
<dbReference type="InterPro" id="IPR008183">
    <property type="entry name" value="Aldose_1/G6P_1-epimerase"/>
</dbReference>
<dbReference type="GO" id="GO:0005737">
    <property type="term" value="C:cytoplasm"/>
    <property type="evidence" value="ECO:0007669"/>
    <property type="project" value="TreeGrafter"/>
</dbReference>
<evidence type="ECO:0000313" key="12">
    <source>
        <dbReference type="EMBL" id="AGB41672.1"/>
    </source>
</evidence>
<feature type="active site" description="Proton acceptor" evidence="9">
    <location>
        <position position="296"/>
    </location>
</feature>